<evidence type="ECO:0000256" key="13">
    <source>
        <dbReference type="SAM" id="MobiDB-lite"/>
    </source>
</evidence>
<dbReference type="GO" id="GO:0009117">
    <property type="term" value="P:nucleotide metabolic process"/>
    <property type="evidence" value="ECO:0007669"/>
    <property type="project" value="UniProtKB-KW"/>
</dbReference>
<comment type="subunit">
    <text evidence="3">Homotetramer.</text>
</comment>
<evidence type="ECO:0000256" key="1">
    <source>
        <dbReference type="ARBA" id="ARBA00001946"/>
    </source>
</evidence>
<dbReference type="InterPro" id="IPR009453">
    <property type="entry name" value="ISN1"/>
</dbReference>
<dbReference type="GO" id="GO:0071590">
    <property type="term" value="P:nicotinamide riboside biosynthetic process"/>
    <property type="evidence" value="ECO:0007669"/>
    <property type="project" value="TreeGrafter"/>
</dbReference>
<feature type="region of interest" description="Disordered" evidence="13">
    <location>
        <begin position="1"/>
        <end position="22"/>
    </location>
</feature>
<evidence type="ECO:0000256" key="10">
    <source>
        <dbReference type="ARBA" id="ARBA00022842"/>
    </source>
</evidence>
<feature type="compositionally biased region" description="Low complexity" evidence="13">
    <location>
        <begin position="1"/>
        <end position="13"/>
    </location>
</feature>
<sequence length="472" mass="52909">MALSVSSASLPSLTGPDPINTADRGLQTDSLVEAIRGALHNVFLINTTKDERTQQSRYTFQCFQNLIDDYRAAPEDQRAQTRLAQLCRGVADFFTPLPLVKAFDIYDSKYCMTSRQFVGPSTDEVRHILNVAQVLALRDSVRLITFDGDETLYSDGQFFNDVKLASFLTQLLKSNVNIALVTAAGYGYDHEKYEGRIRGLLDFFRQQKIKPHVVSRFFVLGAECNFLFRCNGSDDYHLSPVFEDEWKPLQPGFRFDEAQCKTLLDLAQSTMEDAMKDLKLRVKLIRKEKAVGIVPGGYEGRHLVPEGSGAGGLRREILDEVVLRIKDAIRQAGLTVPFCAFNGGNDSWVDVGNKFVGVLGLQHYLDLKPHECLHVGDQFLNTGNDRATRSCATTVWIKNPEETKAVLRALLRVLKLHWRTDLCLDRRLTNELTSSGKLHLHPLGDSSTAQSTKAVVIEDRDGTEEDSDDDQC</sequence>
<dbReference type="GO" id="GO:0000287">
    <property type="term" value="F:magnesium ion binding"/>
    <property type="evidence" value="ECO:0007669"/>
    <property type="project" value="InterPro"/>
</dbReference>
<dbReference type="AlphaFoldDB" id="A0A0G4FAV4"/>
<name>A0A0G4FAV4_VITBC</name>
<dbReference type="GO" id="GO:0005524">
    <property type="term" value="F:ATP binding"/>
    <property type="evidence" value="ECO:0007669"/>
    <property type="project" value="UniProtKB-KW"/>
</dbReference>
<dbReference type="GO" id="GO:0008253">
    <property type="term" value="F:5'-nucleotidase activity"/>
    <property type="evidence" value="ECO:0007669"/>
    <property type="project" value="InterPro"/>
</dbReference>
<evidence type="ECO:0000256" key="7">
    <source>
        <dbReference type="ARBA" id="ARBA00022741"/>
    </source>
</evidence>
<dbReference type="GO" id="GO:0071592">
    <property type="term" value="P:nicotinic acid riboside biosynthetic process"/>
    <property type="evidence" value="ECO:0007669"/>
    <property type="project" value="TreeGrafter"/>
</dbReference>
<evidence type="ECO:0000256" key="2">
    <source>
        <dbReference type="ARBA" id="ARBA00005307"/>
    </source>
</evidence>
<accession>A0A0G4FAV4</accession>
<dbReference type="SUPFAM" id="SSF56784">
    <property type="entry name" value="HAD-like"/>
    <property type="match status" value="1"/>
</dbReference>
<dbReference type="InParanoid" id="A0A0G4FAV4"/>
<dbReference type="OMA" id="WGVLACQ"/>
<comment type="cofactor">
    <cofactor evidence="1">
        <name>Mg(2+)</name>
        <dbReference type="ChEBI" id="CHEBI:18420"/>
    </cofactor>
</comment>
<evidence type="ECO:0000313" key="14">
    <source>
        <dbReference type="EMBL" id="CEM09774.1"/>
    </source>
</evidence>
<evidence type="ECO:0000256" key="6">
    <source>
        <dbReference type="ARBA" id="ARBA00022723"/>
    </source>
</evidence>
<keyword evidence="8" id="KW-0378">Hydrolase</keyword>
<keyword evidence="10" id="KW-0460">Magnesium</keyword>
<comment type="catalytic activity">
    <reaction evidence="12">
        <text>IMP + H2O = inosine + phosphate</text>
        <dbReference type="Rhea" id="RHEA:27718"/>
        <dbReference type="ChEBI" id="CHEBI:15377"/>
        <dbReference type="ChEBI" id="CHEBI:17596"/>
        <dbReference type="ChEBI" id="CHEBI:43474"/>
        <dbReference type="ChEBI" id="CHEBI:58053"/>
        <dbReference type="EC" id="3.1.3.99"/>
    </reaction>
</comment>
<dbReference type="EMBL" id="CDMY01000395">
    <property type="protein sequence ID" value="CEM09774.1"/>
    <property type="molecule type" value="Genomic_DNA"/>
</dbReference>
<dbReference type="GO" id="GO:0006190">
    <property type="term" value="P:inosine salvage"/>
    <property type="evidence" value="ECO:0007669"/>
    <property type="project" value="InterPro"/>
</dbReference>
<evidence type="ECO:0000256" key="9">
    <source>
        <dbReference type="ARBA" id="ARBA00022840"/>
    </source>
</evidence>
<dbReference type="Proteomes" id="UP000041254">
    <property type="component" value="Unassembled WGS sequence"/>
</dbReference>
<reference evidence="14 15" key="1">
    <citation type="submission" date="2014-11" db="EMBL/GenBank/DDBJ databases">
        <authorList>
            <person name="Zhu J."/>
            <person name="Qi W."/>
            <person name="Song R."/>
        </authorList>
    </citation>
    <scope>NUCLEOTIDE SEQUENCE [LARGE SCALE GENOMIC DNA]</scope>
</reference>
<dbReference type="PhylomeDB" id="A0A0G4FAV4"/>
<proteinExistence type="inferred from homology"/>
<evidence type="ECO:0000256" key="11">
    <source>
        <dbReference type="ARBA" id="ARBA00023080"/>
    </source>
</evidence>
<keyword evidence="7" id="KW-0547">Nucleotide-binding</keyword>
<keyword evidence="9" id="KW-0067">ATP-binding</keyword>
<dbReference type="InterPro" id="IPR036412">
    <property type="entry name" value="HAD-like_sf"/>
</dbReference>
<keyword evidence="15" id="KW-1185">Reference proteome</keyword>
<organism evidence="14 15">
    <name type="scientific">Vitrella brassicaformis (strain CCMP3155)</name>
    <dbReference type="NCBI Taxonomy" id="1169540"/>
    <lineage>
        <taxon>Eukaryota</taxon>
        <taxon>Sar</taxon>
        <taxon>Alveolata</taxon>
        <taxon>Colpodellida</taxon>
        <taxon>Vitrellaceae</taxon>
        <taxon>Vitrella</taxon>
    </lineage>
</organism>
<evidence type="ECO:0000256" key="3">
    <source>
        <dbReference type="ARBA" id="ARBA00011881"/>
    </source>
</evidence>
<dbReference type="PANTHER" id="PTHR28213">
    <property type="entry name" value="IMP-SPECIFIC 5'-NUCLEOTIDASE 1"/>
    <property type="match status" value="1"/>
</dbReference>
<dbReference type="PANTHER" id="PTHR28213:SF1">
    <property type="entry name" value="IMP-SPECIFIC 5'-NUCLEOTIDASE 1"/>
    <property type="match status" value="1"/>
</dbReference>
<dbReference type="OrthoDB" id="185373at2759"/>
<dbReference type="STRING" id="1169540.A0A0G4FAV4"/>
<evidence type="ECO:0000256" key="8">
    <source>
        <dbReference type="ARBA" id="ARBA00022801"/>
    </source>
</evidence>
<protein>
    <recommendedName>
        <fullName evidence="5">IMP-specific 5'-nucleotidase 1</fullName>
        <ecNumber evidence="4">3.1.3.99</ecNumber>
    </recommendedName>
</protein>
<keyword evidence="6" id="KW-0479">Metal-binding</keyword>
<evidence type="ECO:0000256" key="12">
    <source>
        <dbReference type="ARBA" id="ARBA00047413"/>
    </source>
</evidence>
<evidence type="ECO:0000256" key="4">
    <source>
        <dbReference type="ARBA" id="ARBA00012894"/>
    </source>
</evidence>
<dbReference type="VEuPathDB" id="CryptoDB:Vbra_4371"/>
<dbReference type="FunCoup" id="A0A0G4FAV4">
    <property type="interactions" value="37"/>
</dbReference>
<evidence type="ECO:0000313" key="15">
    <source>
        <dbReference type="Proteomes" id="UP000041254"/>
    </source>
</evidence>
<gene>
    <name evidence="14" type="ORF">Vbra_4371</name>
</gene>
<keyword evidence="11" id="KW-0546">Nucleotide metabolism</keyword>
<dbReference type="EC" id="3.1.3.99" evidence="4"/>
<evidence type="ECO:0000256" key="5">
    <source>
        <dbReference type="ARBA" id="ARBA00015544"/>
    </source>
</evidence>
<comment type="similarity">
    <text evidence="2">Belongs to the ISN1 family.</text>
</comment>
<dbReference type="Pfam" id="PF06437">
    <property type="entry name" value="ISN1"/>
    <property type="match status" value="1"/>
</dbReference>